<accession>A0ABQ2ZEU6</accession>
<protein>
    <submittedName>
        <fullName evidence="2">Uncharacterized protein</fullName>
    </submittedName>
</protein>
<name>A0ABQ2ZEU6_9ACTN</name>
<evidence type="ECO:0000313" key="3">
    <source>
        <dbReference type="Proteomes" id="UP000600946"/>
    </source>
</evidence>
<evidence type="ECO:0000256" key="1">
    <source>
        <dbReference type="SAM" id="Phobius"/>
    </source>
</evidence>
<dbReference type="Proteomes" id="UP000600946">
    <property type="component" value="Unassembled WGS sequence"/>
</dbReference>
<keyword evidence="1" id="KW-0812">Transmembrane</keyword>
<evidence type="ECO:0000313" key="2">
    <source>
        <dbReference type="EMBL" id="GGY14644.1"/>
    </source>
</evidence>
<sequence>MEVAGWAAVAVGSITGGVSVLGYLADQVPGLSTKVIKAVRSLRAVKDEVMRRR</sequence>
<keyword evidence="1" id="KW-0472">Membrane</keyword>
<gene>
    <name evidence="2" type="ORF">GCM10010326_02670</name>
</gene>
<organism evidence="2 3">
    <name type="scientific">Streptomyces xanthochromogenes</name>
    <dbReference type="NCBI Taxonomy" id="67384"/>
    <lineage>
        <taxon>Bacteria</taxon>
        <taxon>Bacillati</taxon>
        <taxon>Actinomycetota</taxon>
        <taxon>Actinomycetes</taxon>
        <taxon>Kitasatosporales</taxon>
        <taxon>Streptomycetaceae</taxon>
        <taxon>Streptomyces</taxon>
    </lineage>
</organism>
<proteinExistence type="predicted"/>
<keyword evidence="3" id="KW-1185">Reference proteome</keyword>
<dbReference type="EMBL" id="BMUU01000001">
    <property type="protein sequence ID" value="GGY14644.1"/>
    <property type="molecule type" value="Genomic_DNA"/>
</dbReference>
<reference evidence="3" key="1">
    <citation type="journal article" date="2019" name="Int. J. Syst. Evol. Microbiol.">
        <title>The Global Catalogue of Microorganisms (GCM) 10K type strain sequencing project: providing services to taxonomists for standard genome sequencing and annotation.</title>
        <authorList>
            <consortium name="The Broad Institute Genomics Platform"/>
            <consortium name="The Broad Institute Genome Sequencing Center for Infectious Disease"/>
            <person name="Wu L."/>
            <person name="Ma J."/>
        </authorList>
    </citation>
    <scope>NUCLEOTIDE SEQUENCE [LARGE SCALE GENOMIC DNA]</scope>
    <source>
        <strain evidence="3">JCM 4594</strain>
    </source>
</reference>
<keyword evidence="1" id="KW-1133">Transmembrane helix</keyword>
<feature type="transmembrane region" description="Helical" evidence="1">
    <location>
        <begin position="6"/>
        <end position="25"/>
    </location>
</feature>
<comment type="caution">
    <text evidence="2">The sequence shown here is derived from an EMBL/GenBank/DDBJ whole genome shotgun (WGS) entry which is preliminary data.</text>
</comment>